<gene>
    <name evidence="2" type="ORF">M9Y10_039286</name>
</gene>
<reference evidence="2 3" key="1">
    <citation type="submission" date="2024-04" db="EMBL/GenBank/DDBJ databases">
        <title>Tritrichomonas musculus Genome.</title>
        <authorList>
            <person name="Alves-Ferreira E."/>
            <person name="Grigg M."/>
            <person name="Lorenzi H."/>
            <person name="Galac M."/>
        </authorList>
    </citation>
    <scope>NUCLEOTIDE SEQUENCE [LARGE SCALE GENOMIC DNA]</scope>
    <source>
        <strain evidence="2 3">EAF2021</strain>
    </source>
</reference>
<evidence type="ECO:0000313" key="3">
    <source>
        <dbReference type="Proteomes" id="UP001470230"/>
    </source>
</evidence>
<keyword evidence="3" id="KW-1185">Reference proteome</keyword>
<sequence length="455" mass="52003">MSIFYSPDEPKIIDSHTGRMTRLRPRSHSFSREKDNTLLIKKRSYLKNTQVVHECTELRTLRESYDGFISMFSEFNKQNGPSIIGNYMSSNFLHFKAAFEPFLMHASHYFNSSEHCHAVRRYSPLLQFSAKVLREWSILVSTMNKIASSVVLPHLHVLQNDFEMLNDDVSTISSLVTNRSYYRDELYSASNYLKHQITSCYQATYDVFAHESDKGIKKSQLTALKQQIVLLSRDINENFLGLLPNILTSTPEMTRAKTHMKAACGDIIALLDAGYFFRRRMDKIQTQMSILHINLCNMLDKVQIKYEIDVEPIGGRNHNNDESEVQSQLQATSFSRSQPISQSQRLVQAEEEFTPEVENNNNDASNFTYDPENSESMEAGGENINEIVDDIGLMLNINVRSENGTIEKLSTIKKKLERNTSSLSRTANLSRVSIPPPINSRGFSRTSLSTPRKPK</sequence>
<dbReference type="Proteomes" id="UP001470230">
    <property type="component" value="Unassembled WGS sequence"/>
</dbReference>
<protein>
    <submittedName>
        <fullName evidence="2">Uncharacterized protein</fullName>
    </submittedName>
</protein>
<feature type="region of interest" description="Disordered" evidence="1">
    <location>
        <begin position="420"/>
        <end position="455"/>
    </location>
</feature>
<evidence type="ECO:0000313" key="2">
    <source>
        <dbReference type="EMBL" id="KAK8888222.1"/>
    </source>
</evidence>
<feature type="compositionally biased region" description="Polar residues" evidence="1">
    <location>
        <begin position="420"/>
        <end position="431"/>
    </location>
</feature>
<dbReference type="EMBL" id="JAPFFF010000006">
    <property type="protein sequence ID" value="KAK8888222.1"/>
    <property type="molecule type" value="Genomic_DNA"/>
</dbReference>
<feature type="compositionally biased region" description="Polar residues" evidence="1">
    <location>
        <begin position="441"/>
        <end position="455"/>
    </location>
</feature>
<organism evidence="2 3">
    <name type="scientific">Tritrichomonas musculus</name>
    <dbReference type="NCBI Taxonomy" id="1915356"/>
    <lineage>
        <taxon>Eukaryota</taxon>
        <taxon>Metamonada</taxon>
        <taxon>Parabasalia</taxon>
        <taxon>Tritrichomonadida</taxon>
        <taxon>Tritrichomonadidae</taxon>
        <taxon>Tritrichomonas</taxon>
    </lineage>
</organism>
<accession>A0ABR2KBD2</accession>
<evidence type="ECO:0000256" key="1">
    <source>
        <dbReference type="SAM" id="MobiDB-lite"/>
    </source>
</evidence>
<proteinExistence type="predicted"/>
<name>A0ABR2KBD2_9EUKA</name>
<comment type="caution">
    <text evidence="2">The sequence shown here is derived from an EMBL/GenBank/DDBJ whole genome shotgun (WGS) entry which is preliminary data.</text>
</comment>
<feature type="compositionally biased region" description="Polar residues" evidence="1">
    <location>
        <begin position="325"/>
        <end position="340"/>
    </location>
</feature>
<feature type="region of interest" description="Disordered" evidence="1">
    <location>
        <begin position="315"/>
        <end position="340"/>
    </location>
</feature>